<reference evidence="2" key="1">
    <citation type="submission" date="2022-11" db="UniProtKB">
        <authorList>
            <consortium name="WormBaseParasite"/>
        </authorList>
    </citation>
    <scope>IDENTIFICATION</scope>
</reference>
<evidence type="ECO:0000313" key="1">
    <source>
        <dbReference type="Proteomes" id="UP000887574"/>
    </source>
</evidence>
<sequence length="85" mass="9602">MSRTKKLLGFQNIEVQVLVAFLSLSVIKSRSRGGKEKVPKMYDVVVIAATANDDSASDQVCVQFQNNTHAFYKRDKLQKILRNSK</sequence>
<dbReference type="AlphaFoldDB" id="A0A915EQI5"/>
<evidence type="ECO:0000313" key="2">
    <source>
        <dbReference type="WBParaSite" id="jg83"/>
    </source>
</evidence>
<organism evidence="1 2">
    <name type="scientific">Ditylenchus dipsaci</name>
    <dbReference type="NCBI Taxonomy" id="166011"/>
    <lineage>
        <taxon>Eukaryota</taxon>
        <taxon>Metazoa</taxon>
        <taxon>Ecdysozoa</taxon>
        <taxon>Nematoda</taxon>
        <taxon>Chromadorea</taxon>
        <taxon>Rhabditida</taxon>
        <taxon>Tylenchina</taxon>
        <taxon>Tylenchomorpha</taxon>
        <taxon>Sphaerularioidea</taxon>
        <taxon>Anguinidae</taxon>
        <taxon>Anguininae</taxon>
        <taxon>Ditylenchus</taxon>
    </lineage>
</organism>
<keyword evidence="1" id="KW-1185">Reference proteome</keyword>
<protein>
    <submittedName>
        <fullName evidence="2">Uncharacterized protein</fullName>
    </submittedName>
</protein>
<accession>A0A915EQI5</accession>
<dbReference type="WBParaSite" id="jg83">
    <property type="protein sequence ID" value="jg83"/>
    <property type="gene ID" value="jg83"/>
</dbReference>
<name>A0A915EQI5_9BILA</name>
<proteinExistence type="predicted"/>
<dbReference type="Proteomes" id="UP000887574">
    <property type="component" value="Unplaced"/>
</dbReference>